<proteinExistence type="predicted"/>
<sequence length="68" mass="8298">MSQENNNPRKNWDFMIGIALVLFGSFRLYQRTRIDFEWDYKIFLTISFIVYGGFLVYRHLQNKDINED</sequence>
<gene>
    <name evidence="2" type="ORF">SAMN04487910_4606</name>
</gene>
<dbReference type="STRING" id="1038014.SAMN04487910_4606"/>
<evidence type="ECO:0000313" key="3">
    <source>
        <dbReference type="Proteomes" id="UP000198521"/>
    </source>
</evidence>
<protein>
    <submittedName>
        <fullName evidence="2">Uncharacterized protein</fullName>
    </submittedName>
</protein>
<accession>A0A1H7WZX5</accession>
<keyword evidence="1" id="KW-1133">Transmembrane helix</keyword>
<name>A0A1H7WZX5_AQUAM</name>
<feature type="transmembrane region" description="Helical" evidence="1">
    <location>
        <begin position="12"/>
        <end position="30"/>
    </location>
</feature>
<dbReference type="OrthoDB" id="1449785at2"/>
<keyword evidence="1" id="KW-0812">Transmembrane</keyword>
<dbReference type="AlphaFoldDB" id="A0A1H7WZX5"/>
<feature type="transmembrane region" description="Helical" evidence="1">
    <location>
        <begin position="42"/>
        <end position="60"/>
    </location>
</feature>
<evidence type="ECO:0000256" key="1">
    <source>
        <dbReference type="SAM" id="Phobius"/>
    </source>
</evidence>
<dbReference type="EMBL" id="FOAB01000012">
    <property type="protein sequence ID" value="SEM27140.1"/>
    <property type="molecule type" value="Genomic_DNA"/>
</dbReference>
<keyword evidence="3" id="KW-1185">Reference proteome</keyword>
<dbReference type="RefSeq" id="WP_091412763.1">
    <property type="nucleotide sequence ID" value="NZ_FOAB01000012.1"/>
</dbReference>
<reference evidence="2 3" key="1">
    <citation type="submission" date="2016-10" db="EMBL/GenBank/DDBJ databases">
        <authorList>
            <person name="de Groot N.N."/>
        </authorList>
    </citation>
    <scope>NUCLEOTIDE SEQUENCE [LARGE SCALE GENOMIC DNA]</scope>
    <source>
        <strain evidence="2 3">DSM 25232</strain>
    </source>
</reference>
<organism evidence="2 3">
    <name type="scientific">Aquimarina amphilecti</name>
    <dbReference type="NCBI Taxonomy" id="1038014"/>
    <lineage>
        <taxon>Bacteria</taxon>
        <taxon>Pseudomonadati</taxon>
        <taxon>Bacteroidota</taxon>
        <taxon>Flavobacteriia</taxon>
        <taxon>Flavobacteriales</taxon>
        <taxon>Flavobacteriaceae</taxon>
        <taxon>Aquimarina</taxon>
    </lineage>
</organism>
<keyword evidence="1" id="KW-0472">Membrane</keyword>
<evidence type="ECO:0000313" key="2">
    <source>
        <dbReference type="EMBL" id="SEM27140.1"/>
    </source>
</evidence>
<dbReference type="Proteomes" id="UP000198521">
    <property type="component" value="Unassembled WGS sequence"/>
</dbReference>